<dbReference type="GeneID" id="104603989"/>
<dbReference type="Proteomes" id="UP000189703">
    <property type="component" value="Unplaced"/>
</dbReference>
<keyword evidence="2" id="KW-1133">Transmembrane helix</keyword>
<feature type="domain" description="DUF7356" evidence="4">
    <location>
        <begin position="153"/>
        <end position="255"/>
    </location>
</feature>
<dbReference type="Pfam" id="PF24053">
    <property type="entry name" value="DUF7356"/>
    <property type="match status" value="1"/>
</dbReference>
<proteinExistence type="predicted"/>
<gene>
    <name evidence="6" type="primary">LOC104603989</name>
</gene>
<keyword evidence="3" id="KW-0732">Signal</keyword>
<protein>
    <submittedName>
        <fullName evidence="6">Uncharacterized protein LOC104603989</fullName>
    </submittedName>
</protein>
<evidence type="ECO:0000256" key="3">
    <source>
        <dbReference type="SAM" id="SignalP"/>
    </source>
</evidence>
<feature type="compositionally biased region" description="Polar residues" evidence="1">
    <location>
        <begin position="356"/>
        <end position="366"/>
    </location>
</feature>
<evidence type="ECO:0000313" key="5">
    <source>
        <dbReference type="Proteomes" id="UP000189703"/>
    </source>
</evidence>
<keyword evidence="5" id="KW-1185">Reference proteome</keyword>
<feature type="transmembrane region" description="Helical" evidence="2">
    <location>
        <begin position="282"/>
        <end position="303"/>
    </location>
</feature>
<feature type="compositionally biased region" description="Acidic residues" evidence="1">
    <location>
        <begin position="332"/>
        <end position="349"/>
    </location>
</feature>
<accession>A0A1U8AFX5</accession>
<feature type="signal peptide" evidence="3">
    <location>
        <begin position="1"/>
        <end position="23"/>
    </location>
</feature>
<dbReference type="InterPro" id="IPR055780">
    <property type="entry name" value="DUF7356"/>
</dbReference>
<feature type="chain" id="PRO_5043825759" evidence="3">
    <location>
        <begin position="24"/>
        <end position="379"/>
    </location>
</feature>
<dbReference type="AlphaFoldDB" id="A0A1U8AFX5"/>
<sequence>MEPYRIIMWFSLLLFLVVNCAVSELEVNTTNSNNGSDQKTFLLSSDKNGSVVNGVHPLLNSSKIDHEKKGESQIGGGTQEELEKNTRQSNSSNQLGLKEGPKIASHKNDSAIQSQVKEGHTKEKPTEGSDSKLVHEEGNKNGVTVPLEPSRRESSWGEECDSSNRCMDEKSKLVACLRVPGNESPDLSLLIQNKGTSLITINITAPDFVHLEETKVELREKEDKKVKVPIGKVGKDTTIVLTTGTGSCSLDFRDLVLHNAVERIDYSPKSTYAIFLIQVPSIVYMTAAVLLLMASSWICAKFYRRLIPTNSSRYQKLETELPVSGGGKMESDVTDGWDNSWDDDWDDEEAPRTPSKPVTPSLSSKGLATRRVSKEGWKD</sequence>
<keyword evidence="2" id="KW-0812">Transmembrane</keyword>
<dbReference type="KEGG" id="nnu:104603989"/>
<evidence type="ECO:0000259" key="4">
    <source>
        <dbReference type="Pfam" id="PF24053"/>
    </source>
</evidence>
<feature type="region of interest" description="Disordered" evidence="1">
    <location>
        <begin position="322"/>
        <end position="379"/>
    </location>
</feature>
<keyword evidence="2" id="KW-0472">Membrane</keyword>
<evidence type="ECO:0000313" key="6">
    <source>
        <dbReference type="RefSeq" id="XP_010266488.1"/>
    </source>
</evidence>
<organism evidence="5 6">
    <name type="scientific">Nelumbo nucifera</name>
    <name type="common">Sacred lotus</name>
    <dbReference type="NCBI Taxonomy" id="4432"/>
    <lineage>
        <taxon>Eukaryota</taxon>
        <taxon>Viridiplantae</taxon>
        <taxon>Streptophyta</taxon>
        <taxon>Embryophyta</taxon>
        <taxon>Tracheophyta</taxon>
        <taxon>Spermatophyta</taxon>
        <taxon>Magnoliopsida</taxon>
        <taxon>Proteales</taxon>
        <taxon>Nelumbonaceae</taxon>
        <taxon>Nelumbo</taxon>
    </lineage>
</organism>
<dbReference type="RefSeq" id="XP_010266488.1">
    <property type="nucleotide sequence ID" value="XM_010268186.2"/>
</dbReference>
<dbReference type="OrthoDB" id="1936430at2759"/>
<dbReference type="OMA" id="IRFRRTH"/>
<dbReference type="PANTHER" id="PTHR34200">
    <property type="entry name" value="DENTIN SIALOPHOSPHOPROTEIN-LIKE ISOFORM X1"/>
    <property type="match status" value="1"/>
</dbReference>
<dbReference type="PANTHER" id="PTHR34200:SF8">
    <property type="entry name" value="TRANSMEMBRANE PROTEIN"/>
    <property type="match status" value="1"/>
</dbReference>
<dbReference type="FunCoup" id="A0A1U8AFX5">
    <property type="interactions" value="2290"/>
</dbReference>
<name>A0A1U8AFX5_NELNU</name>
<feature type="region of interest" description="Disordered" evidence="1">
    <location>
        <begin position="53"/>
        <end position="163"/>
    </location>
</feature>
<evidence type="ECO:0000256" key="2">
    <source>
        <dbReference type="SAM" id="Phobius"/>
    </source>
</evidence>
<evidence type="ECO:0000256" key="1">
    <source>
        <dbReference type="SAM" id="MobiDB-lite"/>
    </source>
</evidence>
<reference evidence="6" key="1">
    <citation type="submission" date="2025-08" db="UniProtKB">
        <authorList>
            <consortium name="RefSeq"/>
        </authorList>
    </citation>
    <scope>IDENTIFICATION</scope>
</reference>
<dbReference type="STRING" id="4432.A0A1U8AFX5"/>
<feature type="compositionally biased region" description="Basic and acidic residues" evidence="1">
    <location>
        <begin position="117"/>
        <end position="139"/>
    </location>
</feature>
<dbReference type="eggNOG" id="ENOG502RIWN">
    <property type="taxonomic scope" value="Eukaryota"/>
</dbReference>